<sequence length="201" mass="23187">QWRGFFTRLERLHGLDHLSPHHLWLLHHLFLDEINFDSREFQAEWNFHPLGGTRNKGQSPADIRHGVDEDQPGVHPTILEGFYGVAEDLDYEWEDINDFIAADQSHDVRHAAVDVPSNDSPFEPELEAVFFQALDEVKAQNMIPASFDLNIDTYPLCESIHLGRGGKRVSVTLPLDIWWPRALLWVQALDLMTWMLVEGEL</sequence>
<evidence type="ECO:0000313" key="3">
    <source>
        <dbReference type="Proteomes" id="UP001215280"/>
    </source>
</evidence>
<comment type="caution">
    <text evidence="2">The sequence shown here is derived from an EMBL/GenBank/DDBJ whole genome shotgun (WGS) entry which is preliminary data.</text>
</comment>
<reference evidence="2" key="1">
    <citation type="submission" date="2023-03" db="EMBL/GenBank/DDBJ databases">
        <title>Massive genome expansion in bonnet fungi (Mycena s.s.) driven by repeated elements and novel gene families across ecological guilds.</title>
        <authorList>
            <consortium name="Lawrence Berkeley National Laboratory"/>
            <person name="Harder C.B."/>
            <person name="Miyauchi S."/>
            <person name="Viragh M."/>
            <person name="Kuo A."/>
            <person name="Thoen E."/>
            <person name="Andreopoulos B."/>
            <person name="Lu D."/>
            <person name="Skrede I."/>
            <person name="Drula E."/>
            <person name="Henrissat B."/>
            <person name="Morin E."/>
            <person name="Kohler A."/>
            <person name="Barry K."/>
            <person name="LaButti K."/>
            <person name="Morin E."/>
            <person name="Salamov A."/>
            <person name="Lipzen A."/>
            <person name="Mereny Z."/>
            <person name="Hegedus B."/>
            <person name="Baldrian P."/>
            <person name="Stursova M."/>
            <person name="Weitz H."/>
            <person name="Taylor A."/>
            <person name="Grigoriev I.V."/>
            <person name="Nagy L.G."/>
            <person name="Martin F."/>
            <person name="Kauserud H."/>
        </authorList>
    </citation>
    <scope>NUCLEOTIDE SEQUENCE</scope>
    <source>
        <strain evidence="2">CBHHK188m</strain>
    </source>
</reference>
<organism evidence="2 3">
    <name type="scientific">Mycena maculata</name>
    <dbReference type="NCBI Taxonomy" id="230809"/>
    <lineage>
        <taxon>Eukaryota</taxon>
        <taxon>Fungi</taxon>
        <taxon>Dikarya</taxon>
        <taxon>Basidiomycota</taxon>
        <taxon>Agaricomycotina</taxon>
        <taxon>Agaricomycetes</taxon>
        <taxon>Agaricomycetidae</taxon>
        <taxon>Agaricales</taxon>
        <taxon>Marasmiineae</taxon>
        <taxon>Mycenaceae</taxon>
        <taxon>Mycena</taxon>
    </lineage>
</organism>
<keyword evidence="3" id="KW-1185">Reference proteome</keyword>
<dbReference type="EMBL" id="JARJLG010000277">
    <property type="protein sequence ID" value="KAJ7720594.1"/>
    <property type="molecule type" value="Genomic_DNA"/>
</dbReference>
<evidence type="ECO:0000313" key="2">
    <source>
        <dbReference type="EMBL" id="KAJ7720594.1"/>
    </source>
</evidence>
<protein>
    <recommendedName>
        <fullName evidence="1">Integrase core domain-containing protein</fullName>
    </recommendedName>
</protein>
<evidence type="ECO:0000259" key="1">
    <source>
        <dbReference type="Pfam" id="PF24764"/>
    </source>
</evidence>
<proteinExistence type="predicted"/>
<name>A0AAD7HI63_9AGAR</name>
<dbReference type="Proteomes" id="UP001215280">
    <property type="component" value="Unassembled WGS sequence"/>
</dbReference>
<accession>A0AAD7HI63</accession>
<feature type="domain" description="Integrase core" evidence="1">
    <location>
        <begin position="4"/>
        <end position="56"/>
    </location>
</feature>
<gene>
    <name evidence="2" type="ORF">DFH07DRAFT_760786</name>
</gene>
<dbReference type="AlphaFoldDB" id="A0AAD7HI63"/>
<dbReference type="Pfam" id="PF24764">
    <property type="entry name" value="rva_4"/>
    <property type="match status" value="1"/>
</dbReference>
<dbReference type="InterPro" id="IPR058913">
    <property type="entry name" value="Integrase_dom_put"/>
</dbReference>
<feature type="non-terminal residue" evidence="2">
    <location>
        <position position="201"/>
    </location>
</feature>